<dbReference type="InterPro" id="IPR019811">
    <property type="entry name" value="HDH_CS"/>
</dbReference>
<evidence type="ECO:0000313" key="16">
    <source>
        <dbReference type="EMBL" id="SDK05505.1"/>
    </source>
</evidence>
<evidence type="ECO:0000256" key="11">
    <source>
        <dbReference type="ARBA" id="ARBA00048841"/>
    </source>
</evidence>
<dbReference type="GO" id="GO:0050661">
    <property type="term" value="F:NADP binding"/>
    <property type="evidence" value="ECO:0007669"/>
    <property type="project" value="InterPro"/>
</dbReference>
<evidence type="ECO:0000256" key="7">
    <source>
        <dbReference type="ARBA" id="ARBA00022697"/>
    </source>
</evidence>
<comment type="catalytic activity">
    <reaction evidence="11">
        <text>L-homoserine + NADP(+) = L-aspartate 4-semialdehyde + NADPH + H(+)</text>
        <dbReference type="Rhea" id="RHEA:15761"/>
        <dbReference type="ChEBI" id="CHEBI:15378"/>
        <dbReference type="ChEBI" id="CHEBI:57476"/>
        <dbReference type="ChEBI" id="CHEBI:57783"/>
        <dbReference type="ChEBI" id="CHEBI:58349"/>
        <dbReference type="ChEBI" id="CHEBI:537519"/>
        <dbReference type="EC" id="1.1.1.3"/>
    </reaction>
    <physiologicalReaction direction="right-to-left" evidence="11">
        <dbReference type="Rhea" id="RHEA:15763"/>
    </physiologicalReaction>
</comment>
<dbReference type="NCBIfam" id="NF004976">
    <property type="entry name" value="PRK06349.1"/>
    <property type="match status" value="1"/>
</dbReference>
<keyword evidence="9" id="KW-0915">Sodium</keyword>
<dbReference type="PANTHER" id="PTHR43331">
    <property type="entry name" value="HOMOSERINE DEHYDROGENASE"/>
    <property type="match status" value="1"/>
</dbReference>
<dbReference type="InterPro" id="IPR001342">
    <property type="entry name" value="HDH_cat"/>
</dbReference>
<comment type="pathway">
    <text evidence="2 12">Amino-acid biosynthesis; L-methionine biosynthesis via de novo pathway; L-homoserine from L-aspartate: step 3/3.</text>
</comment>
<dbReference type="STRING" id="407036.SAMN05216243_1791"/>
<dbReference type="AlphaFoldDB" id="A0A1G8YTV8"/>
<reference evidence="16 17" key="1">
    <citation type="submission" date="2016-10" db="EMBL/GenBank/DDBJ databases">
        <authorList>
            <person name="de Groot N.N."/>
        </authorList>
    </citation>
    <scope>NUCLEOTIDE SEQUENCE [LARGE SCALE GENOMIC DNA]</scope>
    <source>
        <strain evidence="16 17">CGMCC 1.6502</strain>
    </source>
</reference>
<evidence type="ECO:0000256" key="8">
    <source>
        <dbReference type="ARBA" id="ARBA00023002"/>
    </source>
</evidence>
<dbReference type="PANTHER" id="PTHR43331:SF1">
    <property type="entry name" value="HOMOSERINE DEHYDROGENASE"/>
    <property type="match status" value="1"/>
</dbReference>
<evidence type="ECO:0000256" key="13">
    <source>
        <dbReference type="RuleBase" id="RU004171"/>
    </source>
</evidence>
<keyword evidence="12" id="KW-0521">NADP</keyword>
<dbReference type="InterPro" id="IPR005106">
    <property type="entry name" value="Asp/hSer_DH_NAD-bd"/>
</dbReference>
<dbReference type="SUPFAM" id="SSF55347">
    <property type="entry name" value="Glyceraldehyde-3-phosphate dehydrogenase-like, C-terminal domain"/>
    <property type="match status" value="1"/>
</dbReference>
<dbReference type="EMBL" id="FNFL01000002">
    <property type="protein sequence ID" value="SDK05505.1"/>
    <property type="molecule type" value="Genomic_DNA"/>
</dbReference>
<dbReference type="GO" id="GO:0009088">
    <property type="term" value="P:threonine biosynthetic process"/>
    <property type="evidence" value="ECO:0007669"/>
    <property type="project" value="UniProtKB-UniPathway"/>
</dbReference>
<evidence type="ECO:0000256" key="2">
    <source>
        <dbReference type="ARBA" id="ARBA00005062"/>
    </source>
</evidence>
<dbReference type="FunFam" id="3.30.360.10:FF:000005">
    <property type="entry name" value="Homoserine dehydrogenase"/>
    <property type="match status" value="1"/>
</dbReference>
<dbReference type="Pfam" id="PF03447">
    <property type="entry name" value="NAD_binding_3"/>
    <property type="match status" value="1"/>
</dbReference>
<evidence type="ECO:0000256" key="4">
    <source>
        <dbReference type="ARBA" id="ARBA00013213"/>
    </source>
</evidence>
<feature type="domain" description="Aspartate/homoserine dehydrogenase NAD-binding" evidence="15">
    <location>
        <begin position="10"/>
        <end position="128"/>
    </location>
</feature>
<dbReference type="Proteomes" id="UP000198694">
    <property type="component" value="Unassembled WGS sequence"/>
</dbReference>
<evidence type="ECO:0000256" key="6">
    <source>
        <dbReference type="ARBA" id="ARBA00022605"/>
    </source>
</evidence>
<keyword evidence="17" id="KW-1185">Reference proteome</keyword>
<dbReference type="Pfam" id="PF00742">
    <property type="entry name" value="Homoserine_dh"/>
    <property type="match status" value="1"/>
</dbReference>
<dbReference type="SUPFAM" id="SSF51735">
    <property type="entry name" value="NAD(P)-binding Rossmann-fold domains"/>
    <property type="match status" value="1"/>
</dbReference>
<keyword evidence="6 12" id="KW-0028">Amino-acid biosynthesis</keyword>
<dbReference type="EC" id="1.1.1.3" evidence="4 12"/>
<evidence type="ECO:0000256" key="10">
    <source>
        <dbReference type="ARBA" id="ARBA00023167"/>
    </source>
</evidence>
<proteinExistence type="inferred from homology"/>
<evidence type="ECO:0000259" key="14">
    <source>
        <dbReference type="Pfam" id="PF00742"/>
    </source>
</evidence>
<comment type="similarity">
    <text evidence="3 13">Belongs to the homoserine dehydrogenase family.</text>
</comment>
<protein>
    <recommendedName>
        <fullName evidence="5 12">Homoserine dehydrogenase</fullName>
        <ecNumber evidence="4 12">1.1.1.3</ecNumber>
    </recommendedName>
</protein>
<keyword evidence="7 12" id="KW-0791">Threonine biosynthesis</keyword>
<dbReference type="GO" id="GO:0004412">
    <property type="term" value="F:homoserine dehydrogenase activity"/>
    <property type="evidence" value="ECO:0007669"/>
    <property type="project" value="UniProtKB-EC"/>
</dbReference>
<dbReference type="RefSeq" id="WP_093213172.1">
    <property type="nucleotide sequence ID" value="NZ_FNFL01000002.1"/>
</dbReference>
<evidence type="ECO:0000259" key="15">
    <source>
        <dbReference type="Pfam" id="PF03447"/>
    </source>
</evidence>
<dbReference type="OrthoDB" id="9808167at2"/>
<evidence type="ECO:0000256" key="12">
    <source>
        <dbReference type="RuleBase" id="RU000579"/>
    </source>
</evidence>
<accession>A0A1G8YTV8</accession>
<dbReference type="GO" id="GO:0009086">
    <property type="term" value="P:methionine biosynthetic process"/>
    <property type="evidence" value="ECO:0007669"/>
    <property type="project" value="UniProtKB-KW"/>
</dbReference>
<feature type="domain" description="Homoserine dehydrogenase catalytic" evidence="14">
    <location>
        <begin position="136"/>
        <end position="314"/>
    </location>
</feature>
<dbReference type="UniPathway" id="UPA00051">
    <property type="reaction ID" value="UER00465"/>
</dbReference>
<dbReference type="Gene3D" id="3.30.360.10">
    <property type="entry name" value="Dihydrodipicolinate Reductase, domain 2"/>
    <property type="match status" value="1"/>
</dbReference>
<comment type="pathway">
    <text evidence="1 12">Amino-acid biosynthesis; L-threonine biosynthesis; L-threonine from L-aspartate: step 3/5.</text>
</comment>
<keyword evidence="10 12" id="KW-0486">Methionine biosynthesis</keyword>
<gene>
    <name evidence="16" type="ORF">SAMN05216243_1791</name>
</gene>
<name>A0A1G8YTV8_9BACI</name>
<keyword evidence="8 12" id="KW-0560">Oxidoreductase</keyword>
<dbReference type="UniPathway" id="UPA00050">
    <property type="reaction ID" value="UER00063"/>
</dbReference>
<evidence type="ECO:0000256" key="3">
    <source>
        <dbReference type="ARBA" id="ARBA00006753"/>
    </source>
</evidence>
<dbReference type="InterPro" id="IPR036291">
    <property type="entry name" value="NAD(P)-bd_dom_sf"/>
</dbReference>
<evidence type="ECO:0000313" key="17">
    <source>
        <dbReference type="Proteomes" id="UP000198694"/>
    </source>
</evidence>
<dbReference type="Gene3D" id="3.40.50.720">
    <property type="entry name" value="NAD(P)-binding Rossmann-like Domain"/>
    <property type="match status" value="1"/>
</dbReference>
<evidence type="ECO:0000256" key="9">
    <source>
        <dbReference type="ARBA" id="ARBA00023053"/>
    </source>
</evidence>
<dbReference type="PROSITE" id="PS01042">
    <property type="entry name" value="HOMOSER_DHGENASE"/>
    <property type="match status" value="1"/>
</dbReference>
<organism evidence="16 17">
    <name type="scientific">Sediminibacillus albus</name>
    <dbReference type="NCBI Taxonomy" id="407036"/>
    <lineage>
        <taxon>Bacteria</taxon>
        <taxon>Bacillati</taxon>
        <taxon>Bacillota</taxon>
        <taxon>Bacilli</taxon>
        <taxon>Bacillales</taxon>
        <taxon>Bacillaceae</taxon>
        <taxon>Sediminibacillus</taxon>
    </lineage>
</organism>
<evidence type="ECO:0000256" key="5">
    <source>
        <dbReference type="ARBA" id="ARBA00013376"/>
    </source>
</evidence>
<evidence type="ECO:0000256" key="1">
    <source>
        <dbReference type="ARBA" id="ARBA00005056"/>
    </source>
</evidence>
<sequence length="408" mass="44235">MTTIKVALLGFGTVGSSVYQILQSQQSKFERLIGRKVEIVGVLIQDETKQRDIADGILVTSSFEELINVSDIDVIIEAINGIEPGAGYLHKALEKGVHVVTANKELLAHEGKSLRETADTGNAQLKYEAAVAGGVPIIGTLQQLLQVNYISNVEAILNGTSNYILTEIAENKVSFQEALLTAQKLGYAEADPGNDVDGWDAFYKLMILSDLLLGDQPDWTQVTRRGIRGITLADIQAVETAGWRIKHIASLQFNKGKAQLRVEPRAVPQGHSLYEVAGVDNAVAIEGDLAGNLKLQGPGAGALPTASAILEDFVQLYKKSDNRKPVIDTTFSAEDSNRLQDWLITAPSIPQTAAVKQYWSGKEANSNTYLLSATAEELKNLLQAGEIHNFFRVAGARQEISDTFPVPI</sequence>